<evidence type="ECO:0000313" key="11">
    <source>
        <dbReference type="Proteomes" id="UP000444721"/>
    </source>
</evidence>
<dbReference type="InterPro" id="IPR029787">
    <property type="entry name" value="Nucleotide_cyclase"/>
</dbReference>
<keyword evidence="2" id="KW-0812">Transmembrane</keyword>
<dbReference type="GO" id="GO:0009190">
    <property type="term" value="P:cyclic nucleotide biosynthetic process"/>
    <property type="evidence" value="ECO:0007669"/>
    <property type="project" value="InterPro"/>
</dbReference>
<dbReference type="PROSITE" id="PS50125">
    <property type="entry name" value="GUANYLATE_CYCLASE_2"/>
    <property type="match status" value="1"/>
</dbReference>
<evidence type="ECO:0000259" key="9">
    <source>
        <dbReference type="PROSITE" id="PS50125"/>
    </source>
</evidence>
<feature type="region of interest" description="Disordered" evidence="7">
    <location>
        <begin position="1"/>
        <end position="99"/>
    </location>
</feature>
<name>A0A6A5C6H2_NAEFO</name>
<dbReference type="InterPro" id="IPR013767">
    <property type="entry name" value="PAS_fold"/>
</dbReference>
<comment type="caution">
    <text evidence="10">The sequence shown here is derived from an EMBL/GenBank/DDBJ whole genome shotgun (WGS) entry which is preliminary data.</text>
</comment>
<feature type="domain" description="PAS" evidence="8">
    <location>
        <begin position="152"/>
        <end position="208"/>
    </location>
</feature>
<keyword evidence="5" id="KW-0472">Membrane</keyword>
<evidence type="ECO:0000256" key="3">
    <source>
        <dbReference type="ARBA" id="ARBA00022741"/>
    </source>
</evidence>
<keyword evidence="4" id="KW-1133">Transmembrane helix</keyword>
<dbReference type="GO" id="GO:0016020">
    <property type="term" value="C:membrane"/>
    <property type="evidence" value="ECO:0007669"/>
    <property type="project" value="UniProtKB-SubCell"/>
</dbReference>
<dbReference type="InterPro" id="IPR050401">
    <property type="entry name" value="Cyclic_nucleotide_synthase"/>
</dbReference>
<dbReference type="GO" id="GO:0000166">
    <property type="term" value="F:nucleotide binding"/>
    <property type="evidence" value="ECO:0007669"/>
    <property type="project" value="UniProtKB-KW"/>
</dbReference>
<dbReference type="Gene3D" id="3.30.450.20">
    <property type="entry name" value="PAS domain"/>
    <property type="match status" value="2"/>
</dbReference>
<proteinExistence type="predicted"/>
<dbReference type="OMA" id="ICYLQPE"/>
<dbReference type="OrthoDB" id="60033at2759"/>
<protein>
    <recommendedName>
        <fullName evidence="12">Guanylate cyclase</fullName>
    </recommendedName>
</protein>
<dbReference type="VEuPathDB" id="AmoebaDB:NfTy_079720"/>
<dbReference type="PROSITE" id="PS50112">
    <property type="entry name" value="PAS"/>
    <property type="match status" value="2"/>
</dbReference>
<dbReference type="InterPro" id="IPR001054">
    <property type="entry name" value="A/G_cyclase"/>
</dbReference>
<dbReference type="SMART" id="SM00044">
    <property type="entry name" value="CYCc"/>
    <property type="match status" value="1"/>
</dbReference>
<sequence>MGAIVSKPPHHQQDSKSSSSKASTHHNDSRAISKITDKGLFSNSNNNNSRTPSSTGNDHAKSSTKQSSLTVDTTHNSSQKQHIPLSSSVSPITSSSDLSFGANNQAQQAATSNVDFNEYEDKEYEMVEEYDDGENVEPAFQMDEHIAACMCPVIVVDTKTNIHSMNSFGEELFGKTASDLDGKNVCVLLSENSAGELQKRIRDYLQLRTKSLLAEKIIYDIKEPKTPIRKIGIRITEMIKSGVPYFICYLQPEGLQKGSNFEDILKNQNTTVQEVDSDDDGEGSVASLDKKSRPGEDNPAEDGNEGGEVQQQSFQFHSAVTQLSTIPIVAIDCLSIVQTWNPAAEHVFGIKASEILGSSLTIIMPEEIAINHNSYVERYVRTGIKRVVDKIRVVNGKRKTGEIFPVELKITEIKDDKDQRVFLGFARDMTAVITKTEQYKHLAEQIFPASIATRVVNGDLIHDFHDNVTIMFSDIENFNQLSLEISPKNLISFLDSIFEKFDQIIQKYSLEKIKTIGDNYMLASGLPEKNDKFAENAVRGAFEMAKIVAEMNATSKFKVNIRVGLSTGEVVAGIVGKKKPAYDVWGATVNFASRMQSTSYTNHIQICTKTYQLLPIDLAHLFVPRSDVKVKGIGSCDTFISEKPVV</sequence>
<dbReference type="VEuPathDB" id="AmoebaDB:FDP41_012873"/>
<evidence type="ECO:0000256" key="1">
    <source>
        <dbReference type="ARBA" id="ARBA00004370"/>
    </source>
</evidence>
<dbReference type="InterPro" id="IPR000014">
    <property type="entry name" value="PAS"/>
</dbReference>
<feature type="region of interest" description="Disordered" evidence="7">
    <location>
        <begin position="271"/>
        <end position="310"/>
    </location>
</feature>
<dbReference type="Gene3D" id="3.30.70.1230">
    <property type="entry name" value="Nucleotide cyclase"/>
    <property type="match status" value="1"/>
</dbReference>
<evidence type="ECO:0000256" key="6">
    <source>
        <dbReference type="ARBA" id="ARBA00023239"/>
    </source>
</evidence>
<evidence type="ECO:0000259" key="8">
    <source>
        <dbReference type="PROSITE" id="PS50112"/>
    </source>
</evidence>
<reference evidence="10 11" key="1">
    <citation type="journal article" date="2019" name="Sci. Rep.">
        <title>Nanopore sequencing improves the draft genome of the human pathogenic amoeba Naegleria fowleri.</title>
        <authorList>
            <person name="Liechti N."/>
            <person name="Schurch N."/>
            <person name="Bruggmann R."/>
            <person name="Wittwer M."/>
        </authorList>
    </citation>
    <scope>NUCLEOTIDE SEQUENCE [LARGE SCALE GENOMIC DNA]</scope>
    <source>
        <strain evidence="10 11">ATCC 30894</strain>
    </source>
</reference>
<dbReference type="GeneID" id="68120088"/>
<accession>A0A6A5C6H2</accession>
<evidence type="ECO:0000256" key="4">
    <source>
        <dbReference type="ARBA" id="ARBA00022989"/>
    </source>
</evidence>
<dbReference type="InterPro" id="IPR035965">
    <property type="entry name" value="PAS-like_dom_sf"/>
</dbReference>
<dbReference type="SUPFAM" id="SSF55785">
    <property type="entry name" value="PYP-like sensor domain (PAS domain)"/>
    <property type="match status" value="2"/>
</dbReference>
<evidence type="ECO:0008006" key="12">
    <source>
        <dbReference type="Google" id="ProtNLM"/>
    </source>
</evidence>
<keyword evidence="6" id="KW-0456">Lyase</keyword>
<dbReference type="EMBL" id="VFQX01000016">
    <property type="protein sequence ID" value="KAF0981085.1"/>
    <property type="molecule type" value="Genomic_DNA"/>
</dbReference>
<dbReference type="GO" id="GO:0006355">
    <property type="term" value="P:regulation of DNA-templated transcription"/>
    <property type="evidence" value="ECO:0007669"/>
    <property type="project" value="InterPro"/>
</dbReference>
<dbReference type="Pfam" id="PF00989">
    <property type="entry name" value="PAS"/>
    <property type="match status" value="1"/>
</dbReference>
<evidence type="ECO:0000256" key="2">
    <source>
        <dbReference type="ARBA" id="ARBA00022692"/>
    </source>
</evidence>
<feature type="compositionally biased region" description="Low complexity" evidence="7">
    <location>
        <begin position="86"/>
        <end position="99"/>
    </location>
</feature>
<dbReference type="Pfam" id="PF00211">
    <property type="entry name" value="Guanylate_cyc"/>
    <property type="match status" value="1"/>
</dbReference>
<dbReference type="CDD" id="cd00130">
    <property type="entry name" value="PAS"/>
    <property type="match status" value="1"/>
</dbReference>
<gene>
    <name evidence="10" type="ORF">FDP41_012873</name>
</gene>
<feature type="domain" description="Guanylate cyclase" evidence="9">
    <location>
        <begin position="469"/>
        <end position="596"/>
    </location>
</feature>
<dbReference type="PANTHER" id="PTHR11920">
    <property type="entry name" value="GUANYLYL CYCLASE"/>
    <property type="match status" value="1"/>
</dbReference>
<evidence type="ECO:0000256" key="5">
    <source>
        <dbReference type="ARBA" id="ARBA00023136"/>
    </source>
</evidence>
<dbReference type="NCBIfam" id="TIGR00229">
    <property type="entry name" value="sensory_box"/>
    <property type="match status" value="2"/>
</dbReference>
<feature type="compositionally biased region" description="Basic and acidic residues" evidence="7">
    <location>
        <begin position="25"/>
        <end position="37"/>
    </location>
</feature>
<dbReference type="CDD" id="cd07302">
    <property type="entry name" value="CHD"/>
    <property type="match status" value="1"/>
</dbReference>
<dbReference type="RefSeq" id="XP_044565798.1">
    <property type="nucleotide sequence ID" value="XM_044703440.1"/>
</dbReference>
<dbReference type="GO" id="GO:0035556">
    <property type="term" value="P:intracellular signal transduction"/>
    <property type="evidence" value="ECO:0007669"/>
    <property type="project" value="InterPro"/>
</dbReference>
<dbReference type="PANTHER" id="PTHR11920:SF335">
    <property type="entry name" value="GUANYLATE CYCLASE"/>
    <property type="match status" value="1"/>
</dbReference>
<dbReference type="GO" id="GO:0016829">
    <property type="term" value="F:lyase activity"/>
    <property type="evidence" value="ECO:0007669"/>
    <property type="project" value="UniProtKB-KW"/>
</dbReference>
<evidence type="ECO:0000313" key="10">
    <source>
        <dbReference type="EMBL" id="KAF0981085.1"/>
    </source>
</evidence>
<evidence type="ECO:0000256" key="7">
    <source>
        <dbReference type="SAM" id="MobiDB-lite"/>
    </source>
</evidence>
<dbReference type="VEuPathDB" id="AmoebaDB:NF0098480"/>
<keyword evidence="11" id="KW-1185">Reference proteome</keyword>
<dbReference type="SUPFAM" id="SSF55073">
    <property type="entry name" value="Nucleotide cyclase"/>
    <property type="match status" value="1"/>
</dbReference>
<dbReference type="SMART" id="SM00091">
    <property type="entry name" value="PAS"/>
    <property type="match status" value="2"/>
</dbReference>
<dbReference type="Proteomes" id="UP000444721">
    <property type="component" value="Unassembled WGS sequence"/>
</dbReference>
<feature type="compositionally biased region" description="Polar residues" evidence="7">
    <location>
        <begin position="63"/>
        <end position="85"/>
    </location>
</feature>
<comment type="subcellular location">
    <subcellularLocation>
        <location evidence="1">Membrane</location>
    </subcellularLocation>
</comment>
<organism evidence="10 11">
    <name type="scientific">Naegleria fowleri</name>
    <name type="common">Brain eating amoeba</name>
    <dbReference type="NCBI Taxonomy" id="5763"/>
    <lineage>
        <taxon>Eukaryota</taxon>
        <taxon>Discoba</taxon>
        <taxon>Heterolobosea</taxon>
        <taxon>Tetramitia</taxon>
        <taxon>Eutetramitia</taxon>
        <taxon>Vahlkampfiidae</taxon>
        <taxon>Naegleria</taxon>
    </lineage>
</organism>
<feature type="domain" description="PAS" evidence="8">
    <location>
        <begin position="327"/>
        <end position="383"/>
    </location>
</feature>
<dbReference type="AlphaFoldDB" id="A0A6A5C6H2"/>
<keyword evidence="3" id="KW-0547">Nucleotide-binding</keyword>
<feature type="compositionally biased region" description="Low complexity" evidence="7">
    <location>
        <begin position="42"/>
        <end position="54"/>
    </location>
</feature>